<evidence type="ECO:0000256" key="6">
    <source>
        <dbReference type="SAM" id="Phobius"/>
    </source>
</evidence>
<dbReference type="GO" id="GO:0001518">
    <property type="term" value="C:voltage-gated sodium channel complex"/>
    <property type="evidence" value="ECO:0007669"/>
    <property type="project" value="TreeGrafter"/>
</dbReference>
<dbReference type="PANTHER" id="PTHR10037">
    <property type="entry name" value="VOLTAGE-GATED CATION CHANNEL CALCIUM AND SODIUM"/>
    <property type="match status" value="1"/>
</dbReference>
<accession>A0A812M1G9</accession>
<name>A0A812M1G9_9DINO</name>
<dbReference type="InterPro" id="IPR027359">
    <property type="entry name" value="Volt_channel_dom_sf"/>
</dbReference>
<evidence type="ECO:0000256" key="4">
    <source>
        <dbReference type="ARBA" id="ARBA00023136"/>
    </source>
</evidence>
<proteinExistence type="predicted"/>
<evidence type="ECO:0000256" key="3">
    <source>
        <dbReference type="ARBA" id="ARBA00022989"/>
    </source>
</evidence>
<feature type="transmembrane region" description="Helical" evidence="6">
    <location>
        <begin position="344"/>
        <end position="363"/>
    </location>
</feature>
<dbReference type="PANTHER" id="PTHR10037:SF62">
    <property type="entry name" value="SODIUM CHANNEL PROTEIN 60E"/>
    <property type="match status" value="1"/>
</dbReference>
<dbReference type="AlphaFoldDB" id="A0A812M1G9"/>
<evidence type="ECO:0000256" key="1">
    <source>
        <dbReference type="ARBA" id="ARBA00004141"/>
    </source>
</evidence>
<dbReference type="GO" id="GO:0005248">
    <property type="term" value="F:voltage-gated sodium channel activity"/>
    <property type="evidence" value="ECO:0007669"/>
    <property type="project" value="TreeGrafter"/>
</dbReference>
<feature type="transmembrane region" description="Helical" evidence="6">
    <location>
        <begin position="243"/>
        <end position="263"/>
    </location>
</feature>
<evidence type="ECO:0000259" key="7">
    <source>
        <dbReference type="Pfam" id="PF00520"/>
    </source>
</evidence>
<feature type="region of interest" description="Disordered" evidence="5">
    <location>
        <begin position="1"/>
        <end position="21"/>
    </location>
</feature>
<dbReference type="SUPFAM" id="SSF81324">
    <property type="entry name" value="Voltage-gated potassium channels"/>
    <property type="match status" value="1"/>
</dbReference>
<organism evidence="8 9">
    <name type="scientific">Symbiodinium necroappetens</name>
    <dbReference type="NCBI Taxonomy" id="1628268"/>
    <lineage>
        <taxon>Eukaryota</taxon>
        <taxon>Sar</taxon>
        <taxon>Alveolata</taxon>
        <taxon>Dinophyceae</taxon>
        <taxon>Suessiales</taxon>
        <taxon>Symbiodiniaceae</taxon>
        <taxon>Symbiodinium</taxon>
    </lineage>
</organism>
<evidence type="ECO:0000313" key="8">
    <source>
        <dbReference type="EMBL" id="CAE7249141.1"/>
    </source>
</evidence>
<comment type="caution">
    <text evidence="8">The sequence shown here is derived from an EMBL/GenBank/DDBJ whole genome shotgun (WGS) entry which is preliminary data.</text>
</comment>
<keyword evidence="9" id="KW-1185">Reference proteome</keyword>
<evidence type="ECO:0000256" key="5">
    <source>
        <dbReference type="SAM" id="MobiDB-lite"/>
    </source>
</evidence>
<dbReference type="Proteomes" id="UP000601435">
    <property type="component" value="Unassembled WGS sequence"/>
</dbReference>
<feature type="region of interest" description="Disordered" evidence="5">
    <location>
        <begin position="104"/>
        <end position="131"/>
    </location>
</feature>
<evidence type="ECO:0000313" key="9">
    <source>
        <dbReference type="Proteomes" id="UP000601435"/>
    </source>
</evidence>
<protein>
    <submittedName>
        <fullName evidence="8">Cacna1c protein</fullName>
    </submittedName>
</protein>
<dbReference type="Gene3D" id="1.20.120.350">
    <property type="entry name" value="Voltage-gated potassium channels. Chain C"/>
    <property type="match status" value="1"/>
</dbReference>
<keyword evidence="3 6" id="KW-1133">Transmembrane helix</keyword>
<dbReference type="InterPro" id="IPR043203">
    <property type="entry name" value="VGCC_Ca_Na"/>
</dbReference>
<feature type="transmembrane region" description="Helical" evidence="6">
    <location>
        <begin position="275"/>
        <end position="293"/>
    </location>
</feature>
<gene>
    <name evidence="8" type="primary">Cacna1c</name>
    <name evidence="8" type="ORF">SNEC2469_LOCUS5048</name>
</gene>
<reference evidence="8" key="1">
    <citation type="submission" date="2021-02" db="EMBL/GenBank/DDBJ databases">
        <authorList>
            <person name="Dougan E. K."/>
            <person name="Rhodes N."/>
            <person name="Thang M."/>
            <person name="Chan C."/>
        </authorList>
    </citation>
    <scope>NUCLEOTIDE SEQUENCE</scope>
</reference>
<dbReference type="PROSITE" id="PS00018">
    <property type="entry name" value="EF_HAND_1"/>
    <property type="match status" value="1"/>
</dbReference>
<dbReference type="Gene3D" id="1.10.287.70">
    <property type="match status" value="1"/>
</dbReference>
<feature type="domain" description="Ion transport" evidence="7">
    <location>
        <begin position="211"/>
        <end position="447"/>
    </location>
</feature>
<dbReference type="OrthoDB" id="425825at2759"/>
<dbReference type="Pfam" id="PF00520">
    <property type="entry name" value="Ion_trans"/>
    <property type="match status" value="1"/>
</dbReference>
<keyword evidence="2 6" id="KW-0812">Transmembrane</keyword>
<dbReference type="InterPro" id="IPR005821">
    <property type="entry name" value="Ion_trans_dom"/>
</dbReference>
<dbReference type="EMBL" id="CAJNJA010009656">
    <property type="protein sequence ID" value="CAE7249141.1"/>
    <property type="molecule type" value="Genomic_DNA"/>
</dbReference>
<dbReference type="InterPro" id="IPR018247">
    <property type="entry name" value="EF_Hand_1_Ca_BS"/>
</dbReference>
<feature type="transmembrane region" description="Helical" evidence="6">
    <location>
        <begin position="197"/>
        <end position="223"/>
    </location>
</feature>
<evidence type="ECO:0000256" key="2">
    <source>
        <dbReference type="ARBA" id="ARBA00022692"/>
    </source>
</evidence>
<feature type="transmembrane region" description="Helical" evidence="6">
    <location>
        <begin position="416"/>
        <end position="439"/>
    </location>
</feature>
<sequence>MEEREMKGCDLPARSPPHASPAFLRMLPDREPTGASVGDGDANTTSFVSLRADIKKIHNLQLEMNTALEQVRLDMINVKRPLLHELQKLSNRLQAEPGFFKPSVGGWSESPTSAHSKDSLDASPSCRHVPSSPTKVLLPEVAEDEAPKVQIAAVAKRSATSEMPRRRAWKTRVQQGVRNALADLSYDLDSSGNSGGFWLGCAALFLSIVPSLTIVVNAIVIGLQSDIQPDFIVWDILELCFCAIYTTEFVLKLCFLGFGVYFCGQDYKWNWFDSFCLLISYVDLSIYYTILMAQSSENQSNLNSLMLIKMFRLGRLVRLIRLVRHRMFYELKVMIYGLWAGIRVLGWAITVLFVLVYTFGVILRNIMGDSFPELETVPAAMFTLFRCFTEDCAAYDGTPLPERVRMSPVYGGGAFLISYILMIMIVSVGVFNLIMAIFIDNVTGSQQARRNRELAETADRVRVTIKEHVARFLGKDMQKRMTFIHGDLNTRRDLLDEQLNQQEVVIRRESFQRWLQDPEFTEALEEAYIDVSNKGHLFDIMDADMGGNLSLDELVDGLMALRGTVNKGDIINMSLKIRLLTRHVERLLTIQEKLAPGEFLEG</sequence>
<keyword evidence="4 6" id="KW-0472">Membrane</keyword>
<comment type="subcellular location">
    <subcellularLocation>
        <location evidence="1">Membrane</location>
        <topology evidence="1">Multi-pass membrane protein</topology>
    </subcellularLocation>
</comment>